<accession>A0A182WSD4</accession>
<dbReference type="EnsemblMetazoa" id="AQUA000437-RA">
    <property type="protein sequence ID" value="AQUA000437-PA"/>
    <property type="gene ID" value="AQUA000437"/>
</dbReference>
<feature type="region of interest" description="Disordered" evidence="1">
    <location>
        <begin position="35"/>
        <end position="104"/>
    </location>
</feature>
<dbReference type="STRING" id="34691.A0A182WSD4"/>
<name>A0A182WSD4_ANOQN</name>
<proteinExistence type="predicted"/>
<dbReference type="Proteomes" id="UP000076407">
    <property type="component" value="Unassembled WGS sequence"/>
</dbReference>
<sequence>MDPAVAWYQEEQDGPAKHTWMRIWESNSDLYGPLHANYGPGSNNGQEGLKGPGGARGELKQFDLPLGNTGNSELTTGGGTNGCTKAGGGGTGTGGGLVSSSEKNYNPVRKKLGSMMTENKASTFNMNKQQQRLTGVHGGCPWRPPNFKYGRGIIG</sequence>
<evidence type="ECO:0000313" key="3">
    <source>
        <dbReference type="Proteomes" id="UP000076407"/>
    </source>
</evidence>
<organism evidence="2 3">
    <name type="scientific">Anopheles quadriannulatus</name>
    <name type="common">Mosquito</name>
    <dbReference type="NCBI Taxonomy" id="34691"/>
    <lineage>
        <taxon>Eukaryota</taxon>
        <taxon>Metazoa</taxon>
        <taxon>Ecdysozoa</taxon>
        <taxon>Arthropoda</taxon>
        <taxon>Hexapoda</taxon>
        <taxon>Insecta</taxon>
        <taxon>Pterygota</taxon>
        <taxon>Neoptera</taxon>
        <taxon>Endopterygota</taxon>
        <taxon>Diptera</taxon>
        <taxon>Nematocera</taxon>
        <taxon>Culicoidea</taxon>
        <taxon>Culicidae</taxon>
        <taxon>Anophelinae</taxon>
        <taxon>Anopheles</taxon>
    </lineage>
</organism>
<evidence type="ECO:0000256" key="1">
    <source>
        <dbReference type="SAM" id="MobiDB-lite"/>
    </source>
</evidence>
<dbReference type="AlphaFoldDB" id="A0A182WSD4"/>
<reference evidence="2" key="1">
    <citation type="submission" date="2020-05" db="UniProtKB">
        <authorList>
            <consortium name="EnsemblMetazoa"/>
        </authorList>
    </citation>
    <scope>IDENTIFICATION</scope>
    <source>
        <strain evidence="2">SANGQUA</strain>
    </source>
</reference>
<keyword evidence="3" id="KW-1185">Reference proteome</keyword>
<feature type="compositionally biased region" description="Gly residues" evidence="1">
    <location>
        <begin position="76"/>
        <end position="97"/>
    </location>
</feature>
<dbReference type="VEuPathDB" id="VectorBase:AQUA000437"/>
<evidence type="ECO:0000313" key="2">
    <source>
        <dbReference type="EnsemblMetazoa" id="AQUA000437-PA"/>
    </source>
</evidence>
<protein>
    <submittedName>
        <fullName evidence="2">Uncharacterized protein</fullName>
    </submittedName>
</protein>